<protein>
    <submittedName>
        <fullName evidence="1">Uncharacterized protein</fullName>
    </submittedName>
</protein>
<organism evidence="1 2">
    <name type="scientific">Taibaiella chishuiensis</name>
    <dbReference type="NCBI Taxonomy" id="1434707"/>
    <lineage>
        <taxon>Bacteria</taxon>
        <taxon>Pseudomonadati</taxon>
        <taxon>Bacteroidota</taxon>
        <taxon>Chitinophagia</taxon>
        <taxon>Chitinophagales</taxon>
        <taxon>Chitinophagaceae</taxon>
        <taxon>Taibaiella</taxon>
    </lineage>
</organism>
<gene>
    <name evidence="1" type="ORF">B0I18_105267</name>
</gene>
<dbReference type="AlphaFoldDB" id="A0A2P8D385"/>
<proteinExistence type="predicted"/>
<evidence type="ECO:0000313" key="2">
    <source>
        <dbReference type="Proteomes" id="UP000240572"/>
    </source>
</evidence>
<keyword evidence="2" id="KW-1185">Reference proteome</keyword>
<accession>A0A2P8D385</accession>
<dbReference type="RefSeq" id="WP_106523573.1">
    <property type="nucleotide sequence ID" value="NZ_PYGD01000005.1"/>
</dbReference>
<evidence type="ECO:0000313" key="1">
    <source>
        <dbReference type="EMBL" id="PSK91682.1"/>
    </source>
</evidence>
<reference evidence="1 2" key="1">
    <citation type="submission" date="2018-03" db="EMBL/GenBank/DDBJ databases">
        <title>Genomic Encyclopedia of Type Strains, Phase III (KMG-III): the genomes of soil and plant-associated and newly described type strains.</title>
        <authorList>
            <person name="Whitman W."/>
        </authorList>
    </citation>
    <scope>NUCLEOTIDE SEQUENCE [LARGE SCALE GENOMIC DNA]</scope>
    <source>
        <strain evidence="1 2">CGMCC 1.12700</strain>
    </source>
</reference>
<comment type="caution">
    <text evidence="1">The sequence shown here is derived from an EMBL/GenBank/DDBJ whole genome shotgun (WGS) entry which is preliminary data.</text>
</comment>
<name>A0A2P8D385_9BACT</name>
<dbReference type="EMBL" id="PYGD01000005">
    <property type="protein sequence ID" value="PSK91682.1"/>
    <property type="molecule type" value="Genomic_DNA"/>
</dbReference>
<sequence length="78" mass="9049">MKKFKVLIGRNYELLSLTETDNSMPDDKDLYYDWGSDMKMPDFVLIRAADKEEAYNKGLAFIEEWKAKHQSERNAGAA</sequence>
<dbReference type="Proteomes" id="UP000240572">
    <property type="component" value="Unassembled WGS sequence"/>
</dbReference>